<dbReference type="Proteomes" id="UP001152622">
    <property type="component" value="Chromosome 5"/>
</dbReference>
<dbReference type="OrthoDB" id="6158547at2759"/>
<keyword evidence="5" id="KW-1185">Reference proteome</keyword>
<dbReference type="InterPro" id="IPR026161">
    <property type="entry name" value="FAM178"/>
</dbReference>
<dbReference type="AlphaFoldDB" id="A0A9Q1J0J6"/>
<comment type="caution">
    <text evidence="4">The sequence shown here is derived from an EMBL/GenBank/DDBJ whole genome shotgun (WGS) entry which is preliminary data.</text>
</comment>
<dbReference type="PANTHER" id="PTHR16046">
    <property type="entry name" value="SMC5-SMC6 COMPLEX LOCALIZATION FACTOR 2"/>
    <property type="match status" value="1"/>
</dbReference>
<feature type="region of interest" description="Disordered" evidence="2">
    <location>
        <begin position="179"/>
        <end position="241"/>
    </location>
</feature>
<feature type="region of interest" description="Disordered" evidence="2">
    <location>
        <begin position="78"/>
        <end position="139"/>
    </location>
</feature>
<feature type="domain" description="Coiled-coil SMC6 And NSE5 INteracting (CANIN)" evidence="3">
    <location>
        <begin position="469"/>
        <end position="835"/>
    </location>
</feature>
<feature type="compositionally biased region" description="Polar residues" evidence="2">
    <location>
        <begin position="18"/>
        <end position="44"/>
    </location>
</feature>
<feature type="region of interest" description="Disordered" evidence="2">
    <location>
        <begin position="1"/>
        <end position="47"/>
    </location>
</feature>
<reference evidence="4" key="1">
    <citation type="journal article" date="2023" name="Science">
        <title>Genome structures resolve the early diversification of teleost fishes.</title>
        <authorList>
            <person name="Parey E."/>
            <person name="Louis A."/>
            <person name="Montfort J."/>
            <person name="Bouchez O."/>
            <person name="Roques C."/>
            <person name="Iampietro C."/>
            <person name="Lluch J."/>
            <person name="Castinel A."/>
            <person name="Donnadieu C."/>
            <person name="Desvignes T."/>
            <person name="Floi Bucao C."/>
            <person name="Jouanno E."/>
            <person name="Wen M."/>
            <person name="Mejri S."/>
            <person name="Dirks R."/>
            <person name="Jansen H."/>
            <person name="Henkel C."/>
            <person name="Chen W.J."/>
            <person name="Zahm M."/>
            <person name="Cabau C."/>
            <person name="Klopp C."/>
            <person name="Thompson A.W."/>
            <person name="Robinson-Rechavi M."/>
            <person name="Braasch I."/>
            <person name="Lecointre G."/>
            <person name="Bobe J."/>
            <person name="Postlethwait J.H."/>
            <person name="Berthelot C."/>
            <person name="Roest Crollius H."/>
            <person name="Guiguen Y."/>
        </authorList>
    </citation>
    <scope>NUCLEOTIDE SEQUENCE</scope>
    <source>
        <strain evidence="4">WJC10195</strain>
    </source>
</reference>
<accession>A0A9Q1J0J6</accession>
<evidence type="ECO:0000256" key="2">
    <source>
        <dbReference type="SAM" id="MobiDB-lite"/>
    </source>
</evidence>
<evidence type="ECO:0000313" key="4">
    <source>
        <dbReference type="EMBL" id="KAJ8360287.1"/>
    </source>
</evidence>
<dbReference type="InterPro" id="IPR044276">
    <property type="entry name" value="CANIN_dom"/>
</dbReference>
<evidence type="ECO:0000313" key="5">
    <source>
        <dbReference type="Proteomes" id="UP001152622"/>
    </source>
</evidence>
<evidence type="ECO:0000259" key="3">
    <source>
        <dbReference type="Pfam" id="PF14816"/>
    </source>
</evidence>
<comment type="similarity">
    <text evidence="1">Belongs to the FAM178 family.</text>
</comment>
<feature type="region of interest" description="Disordered" evidence="2">
    <location>
        <begin position="383"/>
        <end position="404"/>
    </location>
</feature>
<name>A0A9Q1J0J6_SYNKA</name>
<sequence>MKKIKVKGIIPGDLETNAKCTTPSPSHKSSLKSGNKPSSTSSQIHYPGSAHAAKLPVLTPLPSFKIGKNATLAPIRIDRNLSSQGGPRQEKDSWRRSLQRNGYCKSKEKSSHPVTTPGGRSMVSGHASAKRKGEHVVDGGKGTKRLCFHDLGPSCKTICCEPMLDLGLKLSNEGRLKPQEVGMRTQSPPRSRIPATHARQGLESPSREVKKGTESLSGTPVPILPCPHPDRGGPKRSPLRQMQKDPDFFPLLAQCASKKLDVQATYGQLQSCRANQPKSRERSSVSYSDIVTSTLPTPTADTEQPLLTAKADTEQPLLTAIADTEQPLPNAIADTEQPLPTAIADTEQLHTTNSPLVRLGSGATNDGTNVSPHAGSCFPDSPTRGGAENFGFLDGPERGSNEDQDLSDLELDLGAYTDRAYSTDSEDEPLLSLQEILERSACPASTPEKGTYPEPAAPVHELPPLAGKSRPVNYKNTLEQMLKEKKENQRSKDTQLKLLLCCKEDLLKLAEDNTSDGTAEEGISLEHRAILKRFSVVSNGIPDVHPGEELFTCSNFGRLFSQESLDLRNCSVTPQNAAQKTLLQASPDELDFLIGTGMLLKAYRSSPCQPAVSGWLFQMMSVHLDRKTSTQILRSMKDIALIAADQIMANKSRKFEVWTPSIQDVVLIFLNMGIPFVSLFPLVALQPPFSEADILQSTDCLQGVSRRKQERGSFPEHSLENLIKYLALCTALCPRAYSDGELLLLLTVVCRVSLETRLQLLPMEDMCWLLHHLLNNTRDWDSQLPQICLALTALTEDHHNLRRLVQLLPDHKRGKQLRKHLSLSIISKLLNHRCTYKPVTTEFQLSALQQYLPQMRPSSLLSAFFLVNQGEEGSTVSQDQQAYYLCYSLLALANEASNFDTFPSNQKDQLQLLSAELEKHIKCDIREGEQWLYRSKVKDFVARIYTRWQVLLHKSKPMQGKLHDYWQPLPEDTISSSQESQQA</sequence>
<gene>
    <name evidence="4" type="ORF">SKAU_G00168120</name>
</gene>
<feature type="region of interest" description="Disordered" evidence="2">
    <location>
        <begin position="443"/>
        <end position="473"/>
    </location>
</feature>
<protein>
    <recommendedName>
        <fullName evidence="3">Coiled-coil SMC6 And NSE5 INteracting (CANIN) domain-containing protein</fullName>
    </recommendedName>
</protein>
<organism evidence="4 5">
    <name type="scientific">Synaphobranchus kaupii</name>
    <name type="common">Kaup's arrowtooth eel</name>
    <dbReference type="NCBI Taxonomy" id="118154"/>
    <lineage>
        <taxon>Eukaryota</taxon>
        <taxon>Metazoa</taxon>
        <taxon>Chordata</taxon>
        <taxon>Craniata</taxon>
        <taxon>Vertebrata</taxon>
        <taxon>Euteleostomi</taxon>
        <taxon>Actinopterygii</taxon>
        <taxon>Neopterygii</taxon>
        <taxon>Teleostei</taxon>
        <taxon>Anguilliformes</taxon>
        <taxon>Synaphobranchidae</taxon>
        <taxon>Synaphobranchus</taxon>
    </lineage>
</organism>
<dbReference type="PANTHER" id="PTHR16046:SF9">
    <property type="entry name" value="SMC5-SMC6 COMPLEX LOCALIZATION FACTOR PROTEIN 2"/>
    <property type="match status" value="1"/>
</dbReference>
<evidence type="ECO:0000256" key="1">
    <source>
        <dbReference type="ARBA" id="ARBA00010311"/>
    </source>
</evidence>
<dbReference type="EMBL" id="JAINUF010000005">
    <property type="protein sequence ID" value="KAJ8360287.1"/>
    <property type="molecule type" value="Genomic_DNA"/>
</dbReference>
<proteinExistence type="inferred from homology"/>
<dbReference type="Pfam" id="PF14816">
    <property type="entry name" value="CANIN"/>
    <property type="match status" value="1"/>
</dbReference>